<name>A0ACC2Z4P6_9PEZI</name>
<evidence type="ECO:0000313" key="2">
    <source>
        <dbReference type="Proteomes" id="UP001172680"/>
    </source>
</evidence>
<dbReference type="Proteomes" id="UP001172680">
    <property type="component" value="Unassembled WGS sequence"/>
</dbReference>
<keyword evidence="2" id="KW-1185">Reference proteome</keyword>
<sequence>MREINGDAAGRPLMQGDEGLQHPQDFEYDTDELDGSEVLEESALKRPTPFIWALTFAAGVSGLLFGYDTGVISSTLVSINADLSARPLTTLDKSLITSCTSLAALLASPLTGVLADHFGRKKVILAADVLFVAGAAWQALTTSVWGMIGGRSVVGLGIGGASMVVPLYISESSPSPFRGRLVTVSSLLITGGQVVAYVIGFLFSATPGGWRWMVGLGALPAVLQILMLGFMPESPRWLVKAGRADEGRRVLGRIYGGAGDGNMNGLVEGVVRRVEREIIEEEEELGGELKGGWKGKLEHLGDGFRELVAVGANRRALIIACMLQGFQQLCGFNALMYFSATIFSLCGFASPTLTSLSIASTNFAFTIAAFYAIDRVGRRRILLLSVPVMVLGLLLCSLAFGFIDLGVPSAVAGAETAESGASRGEGQAGRGPWPLVLLASLILYVSAYALGLGVVPWQQSELFVSVRVRALGSALATATNWGSNFVVGLTFLPLMEAVGPVTTFALYAVVCVVGWGGVWRTYPETAGLGIEDVGGLLRDGWGVESSVRGWEERKRARRRVQRSREGS</sequence>
<dbReference type="EMBL" id="JAPDRP010000013">
    <property type="protein sequence ID" value="KAJ9642535.1"/>
    <property type="molecule type" value="Genomic_DNA"/>
</dbReference>
<gene>
    <name evidence="1" type="ORF">H2199_004916</name>
</gene>
<evidence type="ECO:0000313" key="1">
    <source>
        <dbReference type="EMBL" id="KAJ9642535.1"/>
    </source>
</evidence>
<comment type="caution">
    <text evidence="1">The sequence shown here is derived from an EMBL/GenBank/DDBJ whole genome shotgun (WGS) entry which is preliminary data.</text>
</comment>
<accession>A0ACC2Z4P6</accession>
<proteinExistence type="predicted"/>
<organism evidence="1 2">
    <name type="scientific">Coniosporium tulheliwenetii</name>
    <dbReference type="NCBI Taxonomy" id="3383036"/>
    <lineage>
        <taxon>Eukaryota</taxon>
        <taxon>Fungi</taxon>
        <taxon>Dikarya</taxon>
        <taxon>Ascomycota</taxon>
        <taxon>Pezizomycotina</taxon>
        <taxon>Dothideomycetes</taxon>
        <taxon>Dothideomycetes incertae sedis</taxon>
        <taxon>Coniosporium</taxon>
    </lineage>
</organism>
<protein>
    <submittedName>
        <fullName evidence="1">Uncharacterized protein</fullName>
    </submittedName>
</protein>
<reference evidence="1" key="1">
    <citation type="submission" date="2022-10" db="EMBL/GenBank/DDBJ databases">
        <title>Culturing micro-colonial fungi from biological soil crusts in the Mojave desert and describing Neophaeococcomyces mojavensis, and introducing the new genera and species Taxawa tesnikishii.</title>
        <authorList>
            <person name="Kurbessoian T."/>
            <person name="Stajich J.E."/>
        </authorList>
    </citation>
    <scope>NUCLEOTIDE SEQUENCE</scope>
    <source>
        <strain evidence="1">JES_115</strain>
    </source>
</reference>